<reference evidence="2" key="1">
    <citation type="submission" date="2014-01" db="EMBL/GenBank/DDBJ databases">
        <title>The Genome Sequence of Anopheles melas CM1001059_A (V2).</title>
        <authorList>
            <consortium name="The Broad Institute Genomics Platform"/>
            <person name="Neafsey D.E."/>
            <person name="Besansky N."/>
            <person name="Howell P."/>
            <person name="Walton C."/>
            <person name="Young S.K."/>
            <person name="Zeng Q."/>
            <person name="Gargeya S."/>
            <person name="Fitzgerald M."/>
            <person name="Haas B."/>
            <person name="Abouelleil A."/>
            <person name="Allen A.W."/>
            <person name="Alvarado L."/>
            <person name="Arachchi H.M."/>
            <person name="Berlin A.M."/>
            <person name="Chapman S.B."/>
            <person name="Gainer-Dewar J."/>
            <person name="Goldberg J."/>
            <person name="Griggs A."/>
            <person name="Gujja S."/>
            <person name="Hansen M."/>
            <person name="Howarth C."/>
            <person name="Imamovic A."/>
            <person name="Ireland A."/>
            <person name="Larimer J."/>
            <person name="McCowan C."/>
            <person name="Murphy C."/>
            <person name="Pearson M."/>
            <person name="Poon T.W."/>
            <person name="Priest M."/>
            <person name="Roberts A."/>
            <person name="Saif S."/>
            <person name="Shea T."/>
            <person name="Sisk P."/>
            <person name="Sykes S."/>
            <person name="Wortman J."/>
            <person name="Nusbaum C."/>
            <person name="Birren B."/>
        </authorList>
    </citation>
    <scope>NUCLEOTIDE SEQUENCE [LARGE SCALE GENOMIC DNA]</scope>
    <source>
        <strain evidence="2">CM1001059</strain>
    </source>
</reference>
<dbReference type="EnsemblMetazoa" id="AMEC014363-RA">
    <property type="protein sequence ID" value="AMEC014363-PA"/>
    <property type="gene ID" value="AMEC014363"/>
</dbReference>
<protein>
    <submittedName>
        <fullName evidence="1">Uncharacterized protein</fullName>
    </submittedName>
</protein>
<evidence type="ECO:0000313" key="1">
    <source>
        <dbReference type="EnsemblMetazoa" id="AMEC014363-PA"/>
    </source>
</evidence>
<reference evidence="1" key="2">
    <citation type="submission" date="2020-05" db="UniProtKB">
        <authorList>
            <consortium name="EnsemblMetazoa"/>
        </authorList>
    </citation>
    <scope>IDENTIFICATION</scope>
    <source>
        <strain evidence="1">CM1001059</strain>
    </source>
</reference>
<dbReference type="AlphaFoldDB" id="A0A182U5P1"/>
<accession>A0A182U5P1</accession>
<proteinExistence type="predicted"/>
<evidence type="ECO:0000313" key="2">
    <source>
        <dbReference type="Proteomes" id="UP000075902"/>
    </source>
</evidence>
<name>A0A182U5P1_9DIPT</name>
<dbReference type="Proteomes" id="UP000075902">
    <property type="component" value="Unassembled WGS sequence"/>
</dbReference>
<dbReference type="VEuPathDB" id="VectorBase:AMEC014363"/>
<sequence>MPRSLARSLSNVLSAMATDRTISPTGAFSVTVLDPLAEQISSRTGWVESLKSTPSIPVTLCPGFSRPIGAKSFTAIPAGRFPFLPISMSTSSTLPWFVNVSSTETMRDEYRWGERTKRYSIPSPNPFTLLSSSCFLIGMKLGPTSSMPVPAPAVFVAAIGTRLKTRMTRSFRCYHYRSHPSSFAYWVDSYRPPRSRSLPGRPGYSPPPIDAGGSTFLTELSGASVGQAGKS</sequence>
<organism evidence="1 2">
    <name type="scientific">Anopheles melas</name>
    <dbReference type="NCBI Taxonomy" id="34690"/>
    <lineage>
        <taxon>Eukaryota</taxon>
        <taxon>Metazoa</taxon>
        <taxon>Ecdysozoa</taxon>
        <taxon>Arthropoda</taxon>
        <taxon>Hexapoda</taxon>
        <taxon>Insecta</taxon>
        <taxon>Pterygota</taxon>
        <taxon>Neoptera</taxon>
        <taxon>Endopterygota</taxon>
        <taxon>Diptera</taxon>
        <taxon>Nematocera</taxon>
        <taxon>Culicoidea</taxon>
        <taxon>Culicidae</taxon>
        <taxon>Anophelinae</taxon>
        <taxon>Anopheles</taxon>
    </lineage>
</organism>
<keyword evidence="2" id="KW-1185">Reference proteome</keyword>